<dbReference type="OrthoDB" id="79652at2759"/>
<protein>
    <submittedName>
        <fullName evidence="3">Uncharacterized protein</fullName>
    </submittedName>
</protein>
<sequence length="393" mass="42706">MATDLEYSRAMLEALATTSSDDLRQALQDLALVRGDLKQLAFGDSMDLACRLAMVLGTLCVDNTDASVRLIDVARSLLMSLLEHSNGVLARSVPEVFERLLDALAVTTTSQQSVSAHMHMILFTTLSVALECVGLPKTDPLWHRLDPVLDPIFASIATKPNSSNLSPSTAPWRGLLDDSHDVTAVRDIQTFLSSAVSATQTPLQTQLYSLGHWAALFTGVCLCLTSIFLGTLGTAALNVVLGVGTSMIVYCVHTLHSSWNQSRRRQSLLRVALRRCELPYTGPEWCHLPPKPKSAPSSANQPPTSGPSRRLATIDEYADDDPVERKLKDLSSLPPVDASLLASLNPSEMLDALQRLQALLATADVSPETRAKVERGLQVLEHIQRQTPESPLD</sequence>
<gene>
    <name evidence="3" type="ORF">H257_03654</name>
</gene>
<dbReference type="GeneID" id="20805650"/>
<accession>W4GXJ4</accession>
<dbReference type="EMBL" id="KI913119">
    <property type="protein sequence ID" value="ETV84450.1"/>
    <property type="molecule type" value="Genomic_DNA"/>
</dbReference>
<keyword evidence="2" id="KW-0472">Membrane</keyword>
<keyword evidence="2" id="KW-1133">Transmembrane helix</keyword>
<evidence type="ECO:0000313" key="3">
    <source>
        <dbReference type="EMBL" id="ETV84450.1"/>
    </source>
</evidence>
<dbReference type="AlphaFoldDB" id="W4GXJ4"/>
<feature type="region of interest" description="Disordered" evidence="1">
    <location>
        <begin position="287"/>
        <end position="310"/>
    </location>
</feature>
<dbReference type="VEuPathDB" id="FungiDB:H257_03654"/>
<keyword evidence="2" id="KW-0812">Transmembrane</keyword>
<proteinExistence type="predicted"/>
<reference evidence="3" key="1">
    <citation type="submission" date="2013-12" db="EMBL/GenBank/DDBJ databases">
        <title>The Genome Sequence of Aphanomyces astaci APO3.</title>
        <authorList>
            <consortium name="The Broad Institute Genomics Platform"/>
            <person name="Russ C."/>
            <person name="Tyler B."/>
            <person name="van West P."/>
            <person name="Dieguez-Uribeondo J."/>
            <person name="Young S.K."/>
            <person name="Zeng Q."/>
            <person name="Gargeya S."/>
            <person name="Fitzgerald M."/>
            <person name="Abouelleil A."/>
            <person name="Alvarado L."/>
            <person name="Chapman S.B."/>
            <person name="Gainer-Dewar J."/>
            <person name="Goldberg J."/>
            <person name="Griggs A."/>
            <person name="Gujja S."/>
            <person name="Hansen M."/>
            <person name="Howarth C."/>
            <person name="Imamovic A."/>
            <person name="Ireland A."/>
            <person name="Larimer J."/>
            <person name="McCowan C."/>
            <person name="Murphy C."/>
            <person name="Pearson M."/>
            <person name="Poon T.W."/>
            <person name="Priest M."/>
            <person name="Roberts A."/>
            <person name="Saif S."/>
            <person name="Shea T."/>
            <person name="Sykes S."/>
            <person name="Wortman J."/>
            <person name="Nusbaum C."/>
            <person name="Birren B."/>
        </authorList>
    </citation>
    <scope>NUCLEOTIDE SEQUENCE [LARGE SCALE GENOMIC DNA]</scope>
    <source>
        <strain evidence="3">APO3</strain>
    </source>
</reference>
<organism evidence="3">
    <name type="scientific">Aphanomyces astaci</name>
    <name type="common">Crayfish plague agent</name>
    <dbReference type="NCBI Taxonomy" id="112090"/>
    <lineage>
        <taxon>Eukaryota</taxon>
        <taxon>Sar</taxon>
        <taxon>Stramenopiles</taxon>
        <taxon>Oomycota</taxon>
        <taxon>Saprolegniomycetes</taxon>
        <taxon>Saprolegniales</taxon>
        <taxon>Verrucalvaceae</taxon>
        <taxon>Aphanomyces</taxon>
    </lineage>
</organism>
<feature type="transmembrane region" description="Helical" evidence="2">
    <location>
        <begin position="235"/>
        <end position="255"/>
    </location>
</feature>
<feature type="transmembrane region" description="Helical" evidence="2">
    <location>
        <begin position="210"/>
        <end position="229"/>
    </location>
</feature>
<feature type="compositionally biased region" description="Low complexity" evidence="1">
    <location>
        <begin position="294"/>
        <end position="303"/>
    </location>
</feature>
<name>W4GXJ4_APHAT</name>
<dbReference type="RefSeq" id="XP_009826142.1">
    <property type="nucleotide sequence ID" value="XM_009827840.1"/>
</dbReference>
<evidence type="ECO:0000256" key="2">
    <source>
        <dbReference type="SAM" id="Phobius"/>
    </source>
</evidence>
<evidence type="ECO:0000256" key="1">
    <source>
        <dbReference type="SAM" id="MobiDB-lite"/>
    </source>
</evidence>